<keyword evidence="6" id="KW-1185">Reference proteome</keyword>
<feature type="domain" description="4'-phosphopantetheinyl transferase N-terminal" evidence="4">
    <location>
        <begin position="75"/>
        <end position="155"/>
    </location>
</feature>
<dbReference type="GO" id="GO:0019878">
    <property type="term" value="P:lysine biosynthetic process via aminoadipic acid"/>
    <property type="evidence" value="ECO:0007669"/>
    <property type="project" value="TreeGrafter"/>
</dbReference>
<protein>
    <submittedName>
        <fullName evidence="5">4-phosphopantetheinyl transferase</fullName>
    </submittedName>
</protein>
<dbReference type="GO" id="GO:0005829">
    <property type="term" value="C:cytosol"/>
    <property type="evidence" value="ECO:0007669"/>
    <property type="project" value="TreeGrafter"/>
</dbReference>
<gene>
    <name evidence="5" type="ORF">C0Z18_16920</name>
</gene>
<dbReference type="PANTHER" id="PTHR12215">
    <property type="entry name" value="PHOSPHOPANTETHEINE TRANSFERASE"/>
    <property type="match status" value="1"/>
</dbReference>
<sequence length="308" mass="34430">MDRRRSGNALPIASRAPRRAVRHLSGARAMTPSSSVQAALGPQWLEPLLLREGDVDIWVALVAHAPDASLAAQFDSVLTADERIRHGKFFFDKDRRRYLVTRSLVRYVLSRYIPIAPPDWRFEATEFGRPAIANVHPDVPGLTFNISHSDSVVLLGVTRDAQLGIDVEDLQRRVPLDVADGYFAADEVRQLRALPPALQPARFLDFWTLKESYIKARGKGLSIPLDQFAFDLSDGAPVTVTFDPRLGDTPERWSFWQWRPSAESLAALCVENKRGITARISVRRAVPFVSEQTVGFKVLRGSGFCKTL</sequence>
<dbReference type="InterPro" id="IPR037143">
    <property type="entry name" value="4-PPantetheinyl_Trfase_dom_sf"/>
</dbReference>
<evidence type="ECO:0000259" key="3">
    <source>
        <dbReference type="Pfam" id="PF01648"/>
    </source>
</evidence>
<dbReference type="InterPro" id="IPR050559">
    <property type="entry name" value="P-Pant_transferase_sf"/>
</dbReference>
<name>A0A2N7VN50_9BURK</name>
<reference evidence="5 6" key="1">
    <citation type="submission" date="2018-01" db="EMBL/GenBank/DDBJ databases">
        <title>Whole genome analyses suggest that Burkholderia sensu lato contains two further novel genera in the rhizoxinica-symbiotica group Mycetohabitans gen. nov., and Trinickia gen. nov.: implications for the evolution of diazotrophy and nodulation in the Burkholderiaceae.</title>
        <authorList>
            <person name="Estrada-de los Santos P."/>
            <person name="Palmer M."/>
            <person name="Chavez-Ramirez B."/>
            <person name="Beukes C."/>
            <person name="Steenkamp E.T."/>
            <person name="Hirsch A.M."/>
            <person name="Manyaka P."/>
            <person name="Maluk M."/>
            <person name="Lafos M."/>
            <person name="Crook M."/>
            <person name="Gross E."/>
            <person name="Simon M.F."/>
            <person name="Bueno dos Reis Junior F."/>
            <person name="Poole P.S."/>
            <person name="Venter S.N."/>
            <person name="James E.K."/>
        </authorList>
    </citation>
    <scope>NUCLEOTIDE SEQUENCE [LARGE SCALE GENOMIC DNA]</scope>
    <source>
        <strain evidence="5 6">GIMN1.004</strain>
    </source>
</reference>
<dbReference type="InterPro" id="IPR055066">
    <property type="entry name" value="AASDHPPT_N"/>
</dbReference>
<comment type="caution">
    <text evidence="5">The sequence shown here is derived from an EMBL/GenBank/DDBJ whole genome shotgun (WGS) entry which is preliminary data.</text>
</comment>
<dbReference type="Proteomes" id="UP000235616">
    <property type="component" value="Unassembled WGS sequence"/>
</dbReference>
<dbReference type="GO" id="GO:0000287">
    <property type="term" value="F:magnesium ion binding"/>
    <property type="evidence" value="ECO:0007669"/>
    <property type="project" value="InterPro"/>
</dbReference>
<dbReference type="PANTHER" id="PTHR12215:SF10">
    <property type="entry name" value="L-AMINOADIPATE-SEMIALDEHYDE DEHYDROGENASE-PHOSPHOPANTETHEINYL TRANSFERASE"/>
    <property type="match status" value="1"/>
</dbReference>
<proteinExistence type="inferred from homology"/>
<dbReference type="Gene3D" id="3.90.470.20">
    <property type="entry name" value="4'-phosphopantetheinyl transferase domain"/>
    <property type="match status" value="2"/>
</dbReference>
<dbReference type="GO" id="GO:0008897">
    <property type="term" value="F:holo-[acyl-carrier-protein] synthase activity"/>
    <property type="evidence" value="ECO:0007669"/>
    <property type="project" value="InterPro"/>
</dbReference>
<dbReference type="Pfam" id="PF01648">
    <property type="entry name" value="ACPS"/>
    <property type="match status" value="1"/>
</dbReference>
<dbReference type="Pfam" id="PF22624">
    <property type="entry name" value="AASDHPPT_N"/>
    <property type="match status" value="1"/>
</dbReference>
<accession>A0A2N7VN50</accession>
<comment type="similarity">
    <text evidence="1">Belongs to the P-Pant transferase superfamily. Gsp/Sfp/HetI/AcpT family.</text>
</comment>
<keyword evidence="2 5" id="KW-0808">Transferase</keyword>
<evidence type="ECO:0000313" key="6">
    <source>
        <dbReference type="Proteomes" id="UP000235616"/>
    </source>
</evidence>
<dbReference type="InterPro" id="IPR008278">
    <property type="entry name" value="4-PPantetheinyl_Trfase_dom"/>
</dbReference>
<dbReference type="EMBL" id="PNYA01000014">
    <property type="protein sequence ID" value="PMS18601.1"/>
    <property type="molecule type" value="Genomic_DNA"/>
</dbReference>
<evidence type="ECO:0000259" key="4">
    <source>
        <dbReference type="Pfam" id="PF22624"/>
    </source>
</evidence>
<organism evidence="5 6">
    <name type="scientific">Trinickia dabaoshanensis</name>
    <dbReference type="NCBI Taxonomy" id="564714"/>
    <lineage>
        <taxon>Bacteria</taxon>
        <taxon>Pseudomonadati</taxon>
        <taxon>Pseudomonadota</taxon>
        <taxon>Betaproteobacteria</taxon>
        <taxon>Burkholderiales</taxon>
        <taxon>Burkholderiaceae</taxon>
        <taxon>Trinickia</taxon>
    </lineage>
</organism>
<evidence type="ECO:0000256" key="1">
    <source>
        <dbReference type="ARBA" id="ARBA00010990"/>
    </source>
</evidence>
<evidence type="ECO:0000256" key="2">
    <source>
        <dbReference type="ARBA" id="ARBA00022679"/>
    </source>
</evidence>
<evidence type="ECO:0000313" key="5">
    <source>
        <dbReference type="EMBL" id="PMS18601.1"/>
    </source>
</evidence>
<feature type="domain" description="4'-phosphopantetheinyl transferase" evidence="3">
    <location>
        <begin position="163"/>
        <end position="263"/>
    </location>
</feature>
<dbReference type="AlphaFoldDB" id="A0A2N7VN50"/>
<dbReference type="SUPFAM" id="SSF56214">
    <property type="entry name" value="4'-phosphopantetheinyl transferase"/>
    <property type="match status" value="2"/>
</dbReference>